<dbReference type="SUPFAM" id="SSF53335">
    <property type="entry name" value="S-adenosyl-L-methionine-dependent methyltransferases"/>
    <property type="match status" value="1"/>
</dbReference>
<evidence type="ECO:0000256" key="5">
    <source>
        <dbReference type="ARBA" id="ARBA00022691"/>
    </source>
</evidence>
<dbReference type="PIRSF" id="PIRSF003078">
    <property type="entry name" value="GidB"/>
    <property type="match status" value="1"/>
</dbReference>
<comment type="caution">
    <text evidence="7">The sequence shown here is derived from an EMBL/GenBank/DDBJ whole genome shotgun (WGS) entry which is preliminary data.</text>
</comment>
<keyword evidence="1 6" id="KW-0963">Cytoplasm</keyword>
<dbReference type="Gene3D" id="3.40.50.150">
    <property type="entry name" value="Vaccinia Virus protein VP39"/>
    <property type="match status" value="1"/>
</dbReference>
<dbReference type="EMBL" id="QLMG01000004">
    <property type="protein sequence ID" value="RAK21433.1"/>
    <property type="molecule type" value="Genomic_DNA"/>
</dbReference>
<dbReference type="HAMAP" id="MF_00074">
    <property type="entry name" value="16SrRNA_methyltr_G"/>
    <property type="match status" value="1"/>
</dbReference>
<comment type="similarity">
    <text evidence="6">Belongs to the methyltransferase superfamily. RNA methyltransferase RsmG family.</text>
</comment>
<name>A0A327YKF9_9RHOB</name>
<keyword evidence="2 6" id="KW-0698">rRNA processing</keyword>
<comment type="caution">
    <text evidence="6">Lacks conserved residue(s) required for the propagation of feature annotation.</text>
</comment>
<dbReference type="OrthoDB" id="9808773at2"/>
<keyword evidence="8" id="KW-1185">Reference proteome</keyword>
<evidence type="ECO:0000256" key="2">
    <source>
        <dbReference type="ARBA" id="ARBA00022552"/>
    </source>
</evidence>
<keyword evidence="4 6" id="KW-0808">Transferase</keyword>
<feature type="binding site" evidence="6">
    <location>
        <position position="140"/>
    </location>
    <ligand>
        <name>S-adenosyl-L-methionine</name>
        <dbReference type="ChEBI" id="CHEBI:59789"/>
    </ligand>
</feature>
<proteinExistence type="inferred from homology"/>
<dbReference type="Proteomes" id="UP000249165">
    <property type="component" value="Unassembled WGS sequence"/>
</dbReference>
<evidence type="ECO:0000256" key="3">
    <source>
        <dbReference type="ARBA" id="ARBA00022603"/>
    </source>
</evidence>
<dbReference type="GO" id="GO:0005829">
    <property type="term" value="C:cytosol"/>
    <property type="evidence" value="ECO:0007669"/>
    <property type="project" value="TreeGrafter"/>
</dbReference>
<dbReference type="AlphaFoldDB" id="A0A327YKF9"/>
<evidence type="ECO:0000256" key="6">
    <source>
        <dbReference type="HAMAP-Rule" id="MF_00074"/>
    </source>
</evidence>
<dbReference type="Pfam" id="PF02527">
    <property type="entry name" value="GidB"/>
    <property type="match status" value="1"/>
</dbReference>
<comment type="subcellular location">
    <subcellularLocation>
        <location evidence="6">Cytoplasm</location>
    </subcellularLocation>
</comment>
<dbReference type="PANTHER" id="PTHR31760">
    <property type="entry name" value="S-ADENOSYL-L-METHIONINE-DEPENDENT METHYLTRANSFERASES SUPERFAMILY PROTEIN"/>
    <property type="match status" value="1"/>
</dbReference>
<accession>A0A327YKF9</accession>
<protein>
    <recommendedName>
        <fullName evidence="6">Ribosomal RNA small subunit methyltransferase G</fullName>
        <ecNumber evidence="6">2.1.1.170</ecNumber>
    </recommendedName>
    <alternativeName>
        <fullName evidence="6">16S rRNA 7-methylguanosine methyltransferase</fullName>
        <shortName evidence="6">16S rRNA m7G methyltransferase</shortName>
    </alternativeName>
</protein>
<feature type="binding site" evidence="6">
    <location>
        <position position="77"/>
    </location>
    <ligand>
        <name>S-adenosyl-L-methionine</name>
        <dbReference type="ChEBI" id="CHEBI:59789"/>
    </ligand>
</feature>
<evidence type="ECO:0000313" key="7">
    <source>
        <dbReference type="EMBL" id="RAK21433.1"/>
    </source>
</evidence>
<dbReference type="RefSeq" id="WP_111549741.1">
    <property type="nucleotide sequence ID" value="NZ_LIQE01000004.1"/>
</dbReference>
<comment type="catalytic activity">
    <reaction evidence="6">
        <text>guanosine(527) in 16S rRNA + S-adenosyl-L-methionine = N(7)-methylguanosine(527) in 16S rRNA + S-adenosyl-L-homocysteine</text>
        <dbReference type="Rhea" id="RHEA:42732"/>
        <dbReference type="Rhea" id="RHEA-COMP:10209"/>
        <dbReference type="Rhea" id="RHEA-COMP:10210"/>
        <dbReference type="ChEBI" id="CHEBI:57856"/>
        <dbReference type="ChEBI" id="CHEBI:59789"/>
        <dbReference type="ChEBI" id="CHEBI:74269"/>
        <dbReference type="ChEBI" id="CHEBI:74480"/>
        <dbReference type="EC" id="2.1.1.170"/>
    </reaction>
</comment>
<comment type="function">
    <text evidence="6">Specifically methylates the N7 position of guanine in position 527 of 16S rRNA.</text>
</comment>
<dbReference type="EC" id="2.1.1.170" evidence="6"/>
<feature type="binding site" evidence="6">
    <location>
        <position position="72"/>
    </location>
    <ligand>
        <name>S-adenosyl-L-methionine</name>
        <dbReference type="ChEBI" id="CHEBI:59789"/>
    </ligand>
</feature>
<dbReference type="NCBIfam" id="TIGR00138">
    <property type="entry name" value="rsmG_gidB"/>
    <property type="match status" value="1"/>
</dbReference>
<reference evidence="7 8" key="1">
    <citation type="submission" date="2018-06" db="EMBL/GenBank/DDBJ databases">
        <title>Genomic Encyclopedia of Archaeal and Bacterial Type Strains, Phase II (KMG-II): from individual species to whole genera.</title>
        <authorList>
            <person name="Goeker M."/>
        </authorList>
    </citation>
    <scope>NUCLEOTIDE SEQUENCE [LARGE SCALE GENOMIC DNA]</scope>
    <source>
        <strain evidence="7 8">DSM 22011</strain>
    </source>
</reference>
<gene>
    <name evidence="6" type="primary">rsmG</name>
    <name evidence="7" type="ORF">ATI53_100431</name>
</gene>
<dbReference type="InterPro" id="IPR003682">
    <property type="entry name" value="rRNA_ssu_MeTfrase_G"/>
</dbReference>
<keyword evidence="3 6" id="KW-0489">Methyltransferase</keyword>
<dbReference type="PANTHER" id="PTHR31760:SF0">
    <property type="entry name" value="S-ADENOSYL-L-METHIONINE-DEPENDENT METHYLTRANSFERASES SUPERFAMILY PROTEIN"/>
    <property type="match status" value="1"/>
</dbReference>
<keyword evidence="5 6" id="KW-0949">S-adenosyl-L-methionine</keyword>
<evidence type="ECO:0000256" key="1">
    <source>
        <dbReference type="ARBA" id="ARBA00022490"/>
    </source>
</evidence>
<organism evidence="7 8">
    <name type="scientific">Salipiger aestuarii</name>
    <dbReference type="NCBI Taxonomy" id="568098"/>
    <lineage>
        <taxon>Bacteria</taxon>
        <taxon>Pseudomonadati</taxon>
        <taxon>Pseudomonadota</taxon>
        <taxon>Alphaproteobacteria</taxon>
        <taxon>Rhodobacterales</taxon>
        <taxon>Roseobacteraceae</taxon>
        <taxon>Salipiger</taxon>
    </lineage>
</organism>
<evidence type="ECO:0000313" key="8">
    <source>
        <dbReference type="Proteomes" id="UP000249165"/>
    </source>
</evidence>
<feature type="binding site" evidence="6">
    <location>
        <begin position="126"/>
        <end position="127"/>
    </location>
    <ligand>
        <name>S-adenosyl-L-methionine</name>
        <dbReference type="ChEBI" id="CHEBI:59789"/>
    </ligand>
</feature>
<sequence>MTDRHWAFPDLTVSRETTEKLSHLVDMLRKWSPKINLVAQSTLENAWTRHILDSVQAFDVVNPKTGHWVDFGSGGGFPGLVVAILAQECSPGVKVTLVESDQRKCVFLKAVLREVRTKADVLPARIESLDPLAATYVSARALAGLSTLLTYAKHHLSDDGVAVFLKGAEWKKEVATARESWNFTCNPRTSVTDPNAVVLTIGALTHV</sequence>
<dbReference type="GO" id="GO:0070043">
    <property type="term" value="F:rRNA (guanine-N7-)-methyltransferase activity"/>
    <property type="evidence" value="ECO:0007669"/>
    <property type="project" value="UniProtKB-UniRule"/>
</dbReference>
<dbReference type="InterPro" id="IPR029063">
    <property type="entry name" value="SAM-dependent_MTases_sf"/>
</dbReference>
<evidence type="ECO:0000256" key="4">
    <source>
        <dbReference type="ARBA" id="ARBA00022679"/>
    </source>
</evidence>